<dbReference type="EMBL" id="CALNXI010004432">
    <property type="protein sequence ID" value="CAH3195802.1"/>
    <property type="molecule type" value="Genomic_DNA"/>
</dbReference>
<dbReference type="SMART" id="SM00181">
    <property type="entry name" value="EGF"/>
    <property type="match status" value="1"/>
</dbReference>
<dbReference type="PANTHER" id="PTHR24543:SF335">
    <property type="entry name" value="EGF-LIKE REPEAT AND DISCOIDIN I-LIKE DOMAIN-CONTAINING PROTEIN 3"/>
    <property type="match status" value="1"/>
</dbReference>
<protein>
    <recommendedName>
        <fullName evidence="9">EGF-like repeat and discoidin I-like domain-containing protein 3</fullName>
    </recommendedName>
</protein>
<dbReference type="Gene3D" id="2.60.120.260">
    <property type="entry name" value="Galactose-binding domain-like"/>
    <property type="match status" value="1"/>
</dbReference>
<dbReference type="PROSITE" id="PS00010">
    <property type="entry name" value="ASX_HYDROXYL"/>
    <property type="match status" value="1"/>
</dbReference>
<dbReference type="InterPro" id="IPR008979">
    <property type="entry name" value="Galactose-bd-like_sf"/>
</dbReference>
<feature type="non-terminal residue" evidence="7">
    <location>
        <position position="1"/>
    </location>
</feature>
<dbReference type="InterPro" id="IPR000152">
    <property type="entry name" value="EGF-type_Asp/Asn_hydroxyl_site"/>
</dbReference>
<evidence type="ECO:0000256" key="1">
    <source>
        <dbReference type="ARBA" id="ARBA00022536"/>
    </source>
</evidence>
<keyword evidence="8" id="KW-1185">Reference proteome</keyword>
<reference evidence="7 8" key="1">
    <citation type="submission" date="2022-05" db="EMBL/GenBank/DDBJ databases">
        <authorList>
            <consortium name="Genoscope - CEA"/>
            <person name="William W."/>
        </authorList>
    </citation>
    <scope>NUCLEOTIDE SEQUENCE [LARGE SCALE GENOMIC DNA]</scope>
</reference>
<dbReference type="InterPro" id="IPR024731">
    <property type="entry name" value="NELL2-like_EGF"/>
</dbReference>
<dbReference type="PROSITE" id="PS50022">
    <property type="entry name" value="FA58C_3"/>
    <property type="match status" value="1"/>
</dbReference>
<dbReference type="PROSITE" id="PS50026">
    <property type="entry name" value="EGF_3"/>
    <property type="match status" value="1"/>
</dbReference>
<dbReference type="PROSITE" id="PS01285">
    <property type="entry name" value="FA58C_1"/>
    <property type="match status" value="1"/>
</dbReference>
<evidence type="ECO:0000256" key="4">
    <source>
        <dbReference type="PROSITE-ProRule" id="PRU00076"/>
    </source>
</evidence>
<evidence type="ECO:0000313" key="8">
    <source>
        <dbReference type="Proteomes" id="UP001159427"/>
    </source>
</evidence>
<dbReference type="SUPFAM" id="SSF49785">
    <property type="entry name" value="Galactose-binding domain-like"/>
    <property type="match status" value="1"/>
</dbReference>
<keyword evidence="3" id="KW-1015">Disulfide bond</keyword>
<dbReference type="SUPFAM" id="SSF57196">
    <property type="entry name" value="EGF/Laminin"/>
    <property type="match status" value="1"/>
</dbReference>
<dbReference type="InterPro" id="IPR000742">
    <property type="entry name" value="EGF"/>
</dbReference>
<organism evidence="7 8">
    <name type="scientific">Porites evermanni</name>
    <dbReference type="NCBI Taxonomy" id="104178"/>
    <lineage>
        <taxon>Eukaryota</taxon>
        <taxon>Metazoa</taxon>
        <taxon>Cnidaria</taxon>
        <taxon>Anthozoa</taxon>
        <taxon>Hexacorallia</taxon>
        <taxon>Scleractinia</taxon>
        <taxon>Fungiina</taxon>
        <taxon>Poritidae</taxon>
        <taxon>Porites</taxon>
    </lineage>
</organism>
<dbReference type="Pfam" id="PF00754">
    <property type="entry name" value="F5_F8_type_C"/>
    <property type="match status" value="1"/>
</dbReference>
<dbReference type="Pfam" id="PF12947">
    <property type="entry name" value="EGF_3"/>
    <property type="match status" value="1"/>
</dbReference>
<name>A0ABN8SYY0_9CNID</name>
<keyword evidence="2" id="KW-0732">Signal</keyword>
<comment type="caution">
    <text evidence="4">Lacks conserved residue(s) required for the propagation of feature annotation.</text>
</comment>
<accession>A0ABN8SYY0</accession>
<gene>
    <name evidence="7" type="ORF">PEVE_00031145</name>
</gene>
<evidence type="ECO:0000256" key="3">
    <source>
        <dbReference type="ARBA" id="ARBA00023157"/>
    </source>
</evidence>
<proteinExistence type="predicted"/>
<dbReference type="PANTHER" id="PTHR24543">
    <property type="entry name" value="MULTICOPPER OXIDASE-RELATED"/>
    <property type="match status" value="1"/>
</dbReference>
<dbReference type="Proteomes" id="UP001159427">
    <property type="component" value="Unassembled WGS sequence"/>
</dbReference>
<evidence type="ECO:0008006" key="9">
    <source>
        <dbReference type="Google" id="ProtNLM"/>
    </source>
</evidence>
<feature type="domain" description="EGF-like" evidence="6">
    <location>
        <begin position="1"/>
        <end position="39"/>
    </location>
</feature>
<dbReference type="PROSITE" id="PS01186">
    <property type="entry name" value="EGF_2"/>
    <property type="match status" value="1"/>
</dbReference>
<dbReference type="CDD" id="cd00057">
    <property type="entry name" value="FA58C"/>
    <property type="match status" value="1"/>
</dbReference>
<sequence>NECSSNSDNCHINAICHNIIGSYTCTCKPGYKGDGQTCTGCQPVGVADSIKIPNAQMTASSYYSSSYYPYYGRLNEARGSGGWCPRTRQGPRTDYLQVDLATIQSVCAVATQGTKASEWTTSYVLRMSIDGIIWNPYKENNAEKVFQGNSDQNTIVKHSLPTAVKTRFVRFYYVTYHNWPAIRVEIYV</sequence>
<dbReference type="InterPro" id="IPR001881">
    <property type="entry name" value="EGF-like_Ca-bd_dom"/>
</dbReference>
<evidence type="ECO:0000259" key="6">
    <source>
        <dbReference type="PROSITE" id="PS50026"/>
    </source>
</evidence>
<evidence type="ECO:0000313" key="7">
    <source>
        <dbReference type="EMBL" id="CAH3195802.1"/>
    </source>
</evidence>
<feature type="domain" description="F5/8 type C" evidence="5">
    <location>
        <begin position="38"/>
        <end position="188"/>
    </location>
</feature>
<evidence type="ECO:0000259" key="5">
    <source>
        <dbReference type="PROSITE" id="PS50022"/>
    </source>
</evidence>
<dbReference type="CDD" id="cd00054">
    <property type="entry name" value="EGF_CA"/>
    <property type="match status" value="1"/>
</dbReference>
<dbReference type="Gene3D" id="2.10.25.10">
    <property type="entry name" value="Laminin"/>
    <property type="match status" value="1"/>
</dbReference>
<comment type="caution">
    <text evidence="7">The sequence shown here is derived from an EMBL/GenBank/DDBJ whole genome shotgun (WGS) entry which is preliminary data.</text>
</comment>
<dbReference type="SMART" id="SM00179">
    <property type="entry name" value="EGF_CA"/>
    <property type="match status" value="1"/>
</dbReference>
<keyword evidence="1 4" id="KW-0245">EGF-like domain</keyword>
<evidence type="ECO:0000256" key="2">
    <source>
        <dbReference type="ARBA" id="ARBA00022729"/>
    </source>
</evidence>
<dbReference type="InterPro" id="IPR000421">
    <property type="entry name" value="FA58C"/>
</dbReference>
<dbReference type="SMART" id="SM00231">
    <property type="entry name" value="FA58C"/>
    <property type="match status" value="1"/>
</dbReference>